<accession>A0A399JGA0</accession>
<keyword evidence="2 9" id="KW-0690">Ribosome biogenesis</keyword>
<dbReference type="GO" id="GO:0004222">
    <property type="term" value="F:metalloendopeptidase activity"/>
    <property type="evidence" value="ECO:0007669"/>
    <property type="project" value="InterPro"/>
</dbReference>
<evidence type="ECO:0000313" key="10">
    <source>
        <dbReference type="EMBL" id="RII43162.1"/>
    </source>
</evidence>
<dbReference type="SUPFAM" id="SSF55486">
    <property type="entry name" value="Metalloproteases ('zincins'), catalytic domain"/>
    <property type="match status" value="1"/>
</dbReference>
<proteinExistence type="inferred from homology"/>
<evidence type="ECO:0000256" key="5">
    <source>
        <dbReference type="ARBA" id="ARBA00022723"/>
    </source>
</evidence>
<reference evidence="10 11" key="1">
    <citation type="submission" date="2018-07" db="EMBL/GenBank/DDBJ databases">
        <title>Arthrobacter sp. nov., isolated from raw cow's milk with high bacterial count.</title>
        <authorList>
            <person name="Hahne J."/>
            <person name="Isele D."/>
            <person name="Lipski A."/>
        </authorList>
    </citation>
    <scope>NUCLEOTIDE SEQUENCE [LARGE SCALE GENOMIC DNA]</scope>
    <source>
        <strain evidence="10 11">JZ R-35</strain>
    </source>
</reference>
<comment type="cofactor">
    <cofactor evidence="9">
        <name>Zn(2+)</name>
        <dbReference type="ChEBI" id="CHEBI:29105"/>
    </cofactor>
    <text evidence="9">Binds 1 zinc ion.</text>
</comment>
<organism evidence="10 11">
    <name type="scientific">Galactobacter valiniphilus</name>
    <dbReference type="NCBI Taxonomy" id="2676122"/>
    <lineage>
        <taxon>Bacteria</taxon>
        <taxon>Bacillati</taxon>
        <taxon>Actinomycetota</taxon>
        <taxon>Actinomycetes</taxon>
        <taxon>Micrococcales</taxon>
        <taxon>Micrococcaceae</taxon>
        <taxon>Galactobacter</taxon>
    </lineage>
</organism>
<evidence type="ECO:0000256" key="9">
    <source>
        <dbReference type="HAMAP-Rule" id="MF_00009"/>
    </source>
</evidence>
<comment type="subcellular location">
    <subcellularLocation>
        <location evidence="9">Cytoplasm</location>
    </subcellularLocation>
</comment>
<comment type="caution">
    <text evidence="10">The sequence shown here is derived from an EMBL/GenBank/DDBJ whole genome shotgun (WGS) entry which is preliminary data.</text>
</comment>
<dbReference type="EMBL" id="QQXK01000005">
    <property type="protein sequence ID" value="RII43162.1"/>
    <property type="molecule type" value="Genomic_DNA"/>
</dbReference>
<comment type="function">
    <text evidence="9">Single strand-specific metallo-endoribonuclease involved in late-stage 70S ribosome quality control and in maturation of the 3' terminus of the 16S rRNA.</text>
</comment>
<sequence length="157" mass="16856">MSVEVSNESGLEADLEELTALAGHLLDSLHVHPDAELSIVLMDEEAMEELHLKWMDLPGPTDVMSFPLDELRPGTPSALSGPGMLGDIVLCPSVAAKQAAAGGHSTQDELDLLTTHGVLHLLGYDHDEPETKAEMFGLQRELLEAFLGRPAPKETIA</sequence>
<dbReference type="Gene3D" id="3.40.390.30">
    <property type="entry name" value="Metalloproteases ('zincins'), catalytic domain"/>
    <property type="match status" value="1"/>
</dbReference>
<comment type="similarity">
    <text evidence="1 9">Belongs to the endoribonuclease YbeY family.</text>
</comment>
<keyword evidence="8 9" id="KW-0862">Zinc</keyword>
<evidence type="ECO:0000256" key="1">
    <source>
        <dbReference type="ARBA" id="ARBA00010875"/>
    </source>
</evidence>
<dbReference type="AlphaFoldDB" id="A0A399JGA0"/>
<dbReference type="EC" id="3.1.-.-" evidence="9"/>
<keyword evidence="11" id="KW-1185">Reference proteome</keyword>
<evidence type="ECO:0000256" key="3">
    <source>
        <dbReference type="ARBA" id="ARBA00022552"/>
    </source>
</evidence>
<evidence type="ECO:0000256" key="8">
    <source>
        <dbReference type="ARBA" id="ARBA00022833"/>
    </source>
</evidence>
<dbReference type="PANTHER" id="PTHR46986:SF1">
    <property type="entry name" value="ENDORIBONUCLEASE YBEY, CHLOROPLASTIC"/>
    <property type="match status" value="1"/>
</dbReference>
<feature type="binding site" evidence="9">
    <location>
        <position position="120"/>
    </location>
    <ligand>
        <name>Zn(2+)</name>
        <dbReference type="ChEBI" id="CHEBI:29105"/>
        <note>catalytic</note>
    </ligand>
</feature>
<keyword evidence="7 9" id="KW-0378">Hydrolase</keyword>
<dbReference type="PROSITE" id="PS01306">
    <property type="entry name" value="UPF0054"/>
    <property type="match status" value="1"/>
</dbReference>
<dbReference type="HAMAP" id="MF_00009">
    <property type="entry name" value="Endoribonucl_YbeY"/>
    <property type="match status" value="1"/>
</dbReference>
<keyword evidence="5 9" id="KW-0479">Metal-binding</keyword>
<dbReference type="InterPro" id="IPR023091">
    <property type="entry name" value="MetalPrtase_cat_dom_sf_prd"/>
</dbReference>
<dbReference type="GO" id="GO:0005737">
    <property type="term" value="C:cytoplasm"/>
    <property type="evidence" value="ECO:0007669"/>
    <property type="project" value="UniProtKB-SubCell"/>
</dbReference>
<feature type="binding site" evidence="9">
    <location>
        <position position="116"/>
    </location>
    <ligand>
        <name>Zn(2+)</name>
        <dbReference type="ChEBI" id="CHEBI:29105"/>
        <note>catalytic</note>
    </ligand>
</feature>
<evidence type="ECO:0000313" key="11">
    <source>
        <dbReference type="Proteomes" id="UP000265419"/>
    </source>
</evidence>
<dbReference type="PANTHER" id="PTHR46986">
    <property type="entry name" value="ENDORIBONUCLEASE YBEY, CHLOROPLASTIC"/>
    <property type="match status" value="1"/>
</dbReference>
<dbReference type="InterPro" id="IPR020549">
    <property type="entry name" value="YbeY_CS"/>
</dbReference>
<keyword evidence="4 9" id="KW-0540">Nuclease</keyword>
<dbReference type="Pfam" id="PF02130">
    <property type="entry name" value="YbeY"/>
    <property type="match status" value="1"/>
</dbReference>
<dbReference type="GO" id="GO:0004521">
    <property type="term" value="F:RNA endonuclease activity"/>
    <property type="evidence" value="ECO:0007669"/>
    <property type="project" value="UniProtKB-UniRule"/>
</dbReference>
<evidence type="ECO:0000256" key="2">
    <source>
        <dbReference type="ARBA" id="ARBA00022517"/>
    </source>
</evidence>
<evidence type="ECO:0000256" key="6">
    <source>
        <dbReference type="ARBA" id="ARBA00022759"/>
    </source>
</evidence>
<gene>
    <name evidence="9" type="primary">ybeY</name>
    <name evidence="10" type="ORF">DWB68_03790</name>
</gene>
<keyword evidence="3 9" id="KW-0698">rRNA processing</keyword>
<dbReference type="GO" id="GO:0006364">
    <property type="term" value="P:rRNA processing"/>
    <property type="evidence" value="ECO:0007669"/>
    <property type="project" value="UniProtKB-UniRule"/>
</dbReference>
<protein>
    <recommendedName>
        <fullName evidence="9">Endoribonuclease YbeY</fullName>
        <ecNumber evidence="9">3.1.-.-</ecNumber>
    </recommendedName>
</protein>
<dbReference type="NCBIfam" id="TIGR00043">
    <property type="entry name" value="rRNA maturation RNase YbeY"/>
    <property type="match status" value="1"/>
</dbReference>
<dbReference type="GO" id="GO:0008270">
    <property type="term" value="F:zinc ion binding"/>
    <property type="evidence" value="ECO:0007669"/>
    <property type="project" value="UniProtKB-UniRule"/>
</dbReference>
<evidence type="ECO:0000256" key="7">
    <source>
        <dbReference type="ARBA" id="ARBA00022801"/>
    </source>
</evidence>
<keyword evidence="9" id="KW-0963">Cytoplasm</keyword>
<keyword evidence="6 9" id="KW-0255">Endonuclease</keyword>
<dbReference type="RefSeq" id="WP_119423810.1">
    <property type="nucleotide sequence ID" value="NZ_JBHOFJ010000008.1"/>
</dbReference>
<evidence type="ECO:0000256" key="4">
    <source>
        <dbReference type="ARBA" id="ARBA00022722"/>
    </source>
</evidence>
<feature type="binding site" evidence="9">
    <location>
        <position position="126"/>
    </location>
    <ligand>
        <name>Zn(2+)</name>
        <dbReference type="ChEBI" id="CHEBI:29105"/>
        <note>catalytic</note>
    </ligand>
</feature>
<dbReference type="InterPro" id="IPR002036">
    <property type="entry name" value="YbeY"/>
</dbReference>
<dbReference type="Proteomes" id="UP000265419">
    <property type="component" value="Unassembled WGS sequence"/>
</dbReference>
<name>A0A399JGA0_9MICC</name>